<evidence type="ECO:0000313" key="2">
    <source>
        <dbReference type="EMBL" id="CBK62960.1"/>
    </source>
</evidence>
<feature type="signal peptide" evidence="1">
    <location>
        <begin position="1"/>
        <end position="20"/>
    </location>
</feature>
<evidence type="ECO:0000313" key="3">
    <source>
        <dbReference type="Proteomes" id="UP000008794"/>
    </source>
</evidence>
<dbReference type="EMBL" id="FP929032">
    <property type="protein sequence ID" value="CBK62960.1"/>
    <property type="molecule type" value="Genomic_DNA"/>
</dbReference>
<dbReference type="GeneID" id="92758282"/>
<dbReference type="KEGG" id="ash:AL1_02680"/>
<organism evidence="2 3">
    <name type="scientific">Alistipes shahii WAL 8301</name>
    <dbReference type="NCBI Taxonomy" id="717959"/>
    <lineage>
        <taxon>Bacteria</taxon>
        <taxon>Pseudomonadati</taxon>
        <taxon>Bacteroidota</taxon>
        <taxon>Bacteroidia</taxon>
        <taxon>Bacteroidales</taxon>
        <taxon>Rikenellaceae</taxon>
        <taxon>Alistipes</taxon>
    </lineage>
</organism>
<dbReference type="PATRIC" id="fig|717959.3.peg.1193"/>
<reference evidence="2 3" key="2">
    <citation type="submission" date="2010-03" db="EMBL/GenBank/DDBJ databases">
        <authorList>
            <person name="Pajon A."/>
        </authorList>
    </citation>
    <scope>NUCLEOTIDE SEQUENCE [LARGE SCALE GENOMIC DNA]</scope>
    <source>
        <strain evidence="2 3">WAL 8301</strain>
    </source>
</reference>
<dbReference type="RefSeq" id="WP_015545914.1">
    <property type="nucleotide sequence ID" value="NC_021030.1"/>
</dbReference>
<name>D4IJ48_9BACT</name>
<dbReference type="HOGENOM" id="CLU_108015_0_0_10"/>
<keyword evidence="3" id="KW-1185">Reference proteome</keyword>
<protein>
    <recommendedName>
        <fullName evidence="4">Outer membrane protein beta-barrel domain-containing protein</fullName>
    </recommendedName>
</protein>
<feature type="chain" id="PRO_5003058479" description="Outer membrane protein beta-barrel domain-containing protein" evidence="1">
    <location>
        <begin position="21"/>
        <end position="181"/>
    </location>
</feature>
<reference evidence="2 3" key="1">
    <citation type="submission" date="2010-03" db="EMBL/GenBank/DDBJ databases">
        <title>The genome sequence of Alistipes shahii WAL 8301.</title>
        <authorList>
            <consortium name="metaHIT consortium -- http://www.metahit.eu/"/>
            <person name="Pajon A."/>
            <person name="Turner K."/>
            <person name="Parkhill J."/>
        </authorList>
    </citation>
    <scope>NUCLEOTIDE SEQUENCE [LARGE SCALE GENOMIC DNA]</scope>
    <source>
        <strain evidence="2 3">WAL 8301</strain>
    </source>
</reference>
<dbReference type="BioCyc" id="ASHA717959:AL1_RS01260-MONOMER"/>
<accession>D4IJ48</accession>
<evidence type="ECO:0000256" key="1">
    <source>
        <dbReference type="SAM" id="SignalP"/>
    </source>
</evidence>
<sequence length="181" mass="20201">MKKILLLLSCLFGSAIAVQAQSFANNDKGVFLRAELRALARSKSDGVAQRGMDVEAIVGYRFDGRFSLFIPVTATTGLFKAGGVKSYEQAGQLGLGFGYAPLHTTRDRLEIAVRAGNTLGGSWHFRYYDLGVRWEWADLKIPPFVGLGVRYQDCYKGGFSDYCFFYATVGFSIRWHRMKGR</sequence>
<gene>
    <name evidence="2" type="ORF">AL1_02680</name>
</gene>
<dbReference type="Proteomes" id="UP000008794">
    <property type="component" value="Chromosome"/>
</dbReference>
<proteinExistence type="predicted"/>
<evidence type="ECO:0008006" key="4">
    <source>
        <dbReference type="Google" id="ProtNLM"/>
    </source>
</evidence>
<dbReference type="AlphaFoldDB" id="D4IJ48"/>
<keyword evidence="1" id="KW-0732">Signal</keyword>